<sequence>MELVLSKTERRIHHGAMELMTSQVEKN</sequence>
<protein>
    <submittedName>
        <fullName evidence="1">Uncharacterized protein</fullName>
    </submittedName>
</protein>
<reference evidence="1" key="2">
    <citation type="journal article" date="2015" name="Fish Shellfish Immunol.">
        <title>Early steps in the European eel (Anguilla anguilla)-Vibrio vulnificus interaction in the gills: Role of the RtxA13 toxin.</title>
        <authorList>
            <person name="Callol A."/>
            <person name="Pajuelo D."/>
            <person name="Ebbesson L."/>
            <person name="Teles M."/>
            <person name="MacKenzie S."/>
            <person name="Amaro C."/>
        </authorList>
    </citation>
    <scope>NUCLEOTIDE SEQUENCE</scope>
</reference>
<reference evidence="1" key="1">
    <citation type="submission" date="2014-11" db="EMBL/GenBank/DDBJ databases">
        <authorList>
            <person name="Amaro Gonzalez C."/>
        </authorList>
    </citation>
    <scope>NUCLEOTIDE SEQUENCE</scope>
</reference>
<accession>A0A0E9UHQ4</accession>
<proteinExistence type="predicted"/>
<dbReference type="EMBL" id="GBXM01044049">
    <property type="protein sequence ID" value="JAH64528.1"/>
    <property type="molecule type" value="Transcribed_RNA"/>
</dbReference>
<evidence type="ECO:0000313" key="1">
    <source>
        <dbReference type="EMBL" id="JAH64528.1"/>
    </source>
</evidence>
<dbReference type="AlphaFoldDB" id="A0A0E9UHQ4"/>
<organism evidence="1">
    <name type="scientific">Anguilla anguilla</name>
    <name type="common">European freshwater eel</name>
    <name type="synonym">Muraena anguilla</name>
    <dbReference type="NCBI Taxonomy" id="7936"/>
    <lineage>
        <taxon>Eukaryota</taxon>
        <taxon>Metazoa</taxon>
        <taxon>Chordata</taxon>
        <taxon>Craniata</taxon>
        <taxon>Vertebrata</taxon>
        <taxon>Euteleostomi</taxon>
        <taxon>Actinopterygii</taxon>
        <taxon>Neopterygii</taxon>
        <taxon>Teleostei</taxon>
        <taxon>Anguilliformes</taxon>
        <taxon>Anguillidae</taxon>
        <taxon>Anguilla</taxon>
    </lineage>
</organism>
<name>A0A0E9UHQ4_ANGAN</name>